<comment type="caution">
    <text evidence="2">The sequence shown here is derived from an EMBL/GenBank/DDBJ whole genome shotgun (WGS) entry which is preliminary data.</text>
</comment>
<dbReference type="GO" id="GO:0005759">
    <property type="term" value="C:mitochondrial matrix"/>
    <property type="evidence" value="ECO:0007669"/>
    <property type="project" value="TreeGrafter"/>
</dbReference>
<evidence type="ECO:0000313" key="2">
    <source>
        <dbReference type="EMBL" id="KAF6171940.1"/>
    </source>
</evidence>
<gene>
    <name evidence="2" type="ORF">GIB67_011837</name>
</gene>
<name>A0A7J7NXX3_9MAGN</name>
<organism evidence="2 3">
    <name type="scientific">Kingdonia uniflora</name>
    <dbReference type="NCBI Taxonomy" id="39325"/>
    <lineage>
        <taxon>Eukaryota</taxon>
        <taxon>Viridiplantae</taxon>
        <taxon>Streptophyta</taxon>
        <taxon>Embryophyta</taxon>
        <taxon>Tracheophyta</taxon>
        <taxon>Spermatophyta</taxon>
        <taxon>Magnoliopsida</taxon>
        <taxon>Ranunculales</taxon>
        <taxon>Circaeasteraceae</taxon>
        <taxon>Kingdonia</taxon>
    </lineage>
</organism>
<dbReference type="Gene3D" id="3.40.30.10">
    <property type="entry name" value="Glutaredoxin"/>
    <property type="match status" value="1"/>
</dbReference>
<dbReference type="PANTHER" id="PTHR10293:SF16">
    <property type="entry name" value="GLUTAREDOXIN-RELATED PROTEIN 5, MITOCHONDRIAL"/>
    <property type="match status" value="1"/>
</dbReference>
<dbReference type="Proteomes" id="UP000541444">
    <property type="component" value="Unassembled WGS sequence"/>
</dbReference>
<protein>
    <submittedName>
        <fullName evidence="2">Uncharacterized protein</fullName>
    </submittedName>
</protein>
<dbReference type="EMBL" id="JACGCM010000452">
    <property type="protein sequence ID" value="KAF6171940.1"/>
    <property type="molecule type" value="Genomic_DNA"/>
</dbReference>
<proteinExistence type="predicted"/>
<dbReference type="PANTHER" id="PTHR10293">
    <property type="entry name" value="GLUTAREDOXIN FAMILY MEMBER"/>
    <property type="match status" value="1"/>
</dbReference>
<dbReference type="InterPro" id="IPR036249">
    <property type="entry name" value="Thioredoxin-like_sf"/>
</dbReference>
<dbReference type="SUPFAM" id="SSF52833">
    <property type="entry name" value="Thioredoxin-like"/>
    <property type="match status" value="1"/>
</dbReference>
<accession>A0A7J7NXX3</accession>
<dbReference type="AlphaFoldDB" id="A0A7J7NXX3"/>
<reference evidence="2 3" key="1">
    <citation type="journal article" date="2020" name="IScience">
        <title>Genome Sequencing of the Endangered Kingdonia uniflora (Circaeasteraceae, Ranunculales) Reveals Potential Mechanisms of Evolutionary Specialization.</title>
        <authorList>
            <person name="Sun Y."/>
            <person name="Deng T."/>
            <person name="Zhang A."/>
            <person name="Moore M.J."/>
            <person name="Landis J.B."/>
            <person name="Lin N."/>
            <person name="Zhang H."/>
            <person name="Zhang X."/>
            <person name="Huang J."/>
            <person name="Zhang X."/>
            <person name="Sun H."/>
            <person name="Wang H."/>
        </authorList>
    </citation>
    <scope>NUCLEOTIDE SEQUENCE [LARGE SCALE GENOMIC DNA]</scope>
    <source>
        <strain evidence="2">TB1705</strain>
        <tissue evidence="2">Leaf</tissue>
    </source>
</reference>
<dbReference type="InterPro" id="IPR004480">
    <property type="entry name" value="Monothiol_GRX-rel"/>
</dbReference>
<keyword evidence="1" id="KW-0676">Redox-active center</keyword>
<dbReference type="OrthoDB" id="415696at2759"/>
<sequence>MIYYNILIQVRSSYLHGERYSTAMTGDSDTHDDFRPTNKVASPDLSLKDVVEQHGNLFSRYTTYEFCSIYDVQDVKENAVMIYMKGVPDMPQCGFSSLAVRVLKEYRWDYELVESGGYARNTPNCRCCGEGAEYGGTVPPKVANVTGGHEGFPPCVANCVGRIVDGIEWAGLESECGEKLDAQTVTAITCWSRAILKSCPCIARDSTSSLPI</sequence>
<keyword evidence="3" id="KW-1185">Reference proteome</keyword>
<evidence type="ECO:0000313" key="3">
    <source>
        <dbReference type="Proteomes" id="UP000541444"/>
    </source>
</evidence>
<evidence type="ECO:0000256" key="1">
    <source>
        <dbReference type="ARBA" id="ARBA00023284"/>
    </source>
</evidence>